<dbReference type="KEGG" id="xyk:GT347_01255"/>
<dbReference type="Proteomes" id="UP000464787">
    <property type="component" value="Chromosome"/>
</dbReference>
<evidence type="ECO:0000313" key="3">
    <source>
        <dbReference type="Proteomes" id="UP000464787"/>
    </source>
</evidence>
<sequence length="401" mass="43838">MSSLRFSEYDKLIHRIYDAALAPTNWPVVLEELATMLKASHGLLYTPMHAPSHGGLLFPHNLPQKALDLWAVQSPAEDPFVAEASARRMFDGVEGTVIRGSELVPFEKISNTKFYRLLWEPIGIGKVCSGLVFNSSDAHKIPTVLALYRRPSDPDFDDETVGLMKGLLAHISRSLGVMFHLRDSQLQAATTLAAINRLPAAVMLLDKHHYLKFTNLAAQKFLAKGDPVSVEYAGPDTQRIVLPPRLDSYSARFQEYLAGTLKTSMSDAAEHFSNSLFLPGDAGAPGCVLHAAPFFGQSAFEGRTNQDTATTIVIAYDFTDAGTVDPDVLCRTFGTTPAEACAAIECLRGGSYSKMAERLGISQNTLKNQLKAVYAKTGTKRQTDLLKLLLALAIKDEKAEH</sequence>
<name>A0A857J195_9BURK</name>
<organism evidence="2 3">
    <name type="scientific">Xylophilus rhododendri</name>
    <dbReference type="NCBI Taxonomy" id="2697032"/>
    <lineage>
        <taxon>Bacteria</taxon>
        <taxon>Pseudomonadati</taxon>
        <taxon>Pseudomonadota</taxon>
        <taxon>Betaproteobacteria</taxon>
        <taxon>Burkholderiales</taxon>
        <taxon>Xylophilus</taxon>
    </lineage>
</organism>
<feature type="domain" description="HTH luxR-type" evidence="1">
    <location>
        <begin position="332"/>
        <end position="389"/>
    </location>
</feature>
<dbReference type="InterPro" id="IPR016032">
    <property type="entry name" value="Sig_transdc_resp-reg_C-effctor"/>
</dbReference>
<gene>
    <name evidence="2" type="ORF">GT347_01255</name>
</gene>
<reference evidence="2 3" key="1">
    <citation type="submission" date="2020-01" db="EMBL/GenBank/DDBJ databases">
        <title>Genome sequencing of strain KACC 21265.</title>
        <authorList>
            <person name="Heo J."/>
            <person name="Kim S.-J."/>
            <person name="Kim J.-S."/>
            <person name="Hong S.-B."/>
            <person name="Kwon S.-W."/>
        </authorList>
    </citation>
    <scope>NUCLEOTIDE SEQUENCE [LARGE SCALE GENOMIC DNA]</scope>
    <source>
        <strain evidence="2 3">KACC 21265</strain>
    </source>
</reference>
<accession>A0A857J195</accession>
<dbReference type="InterPro" id="IPR036388">
    <property type="entry name" value="WH-like_DNA-bd_sf"/>
</dbReference>
<dbReference type="SMART" id="SM00421">
    <property type="entry name" value="HTH_LUXR"/>
    <property type="match status" value="1"/>
</dbReference>
<dbReference type="RefSeq" id="WP_160550256.1">
    <property type="nucleotide sequence ID" value="NZ_CP047650.1"/>
</dbReference>
<keyword evidence="3" id="KW-1185">Reference proteome</keyword>
<evidence type="ECO:0000313" key="2">
    <source>
        <dbReference type="EMBL" id="QHI96738.1"/>
    </source>
</evidence>
<dbReference type="GO" id="GO:0006355">
    <property type="term" value="P:regulation of DNA-templated transcription"/>
    <property type="evidence" value="ECO:0007669"/>
    <property type="project" value="InterPro"/>
</dbReference>
<proteinExistence type="predicted"/>
<dbReference type="EMBL" id="CP047650">
    <property type="protein sequence ID" value="QHI96738.1"/>
    <property type="molecule type" value="Genomic_DNA"/>
</dbReference>
<protein>
    <recommendedName>
        <fullName evidence="1">HTH luxR-type domain-containing protein</fullName>
    </recommendedName>
</protein>
<evidence type="ECO:0000259" key="1">
    <source>
        <dbReference type="SMART" id="SM00421"/>
    </source>
</evidence>
<dbReference type="SUPFAM" id="SSF46894">
    <property type="entry name" value="C-terminal effector domain of the bipartite response regulators"/>
    <property type="match status" value="1"/>
</dbReference>
<dbReference type="GO" id="GO:0003677">
    <property type="term" value="F:DNA binding"/>
    <property type="evidence" value="ECO:0007669"/>
    <property type="project" value="InterPro"/>
</dbReference>
<dbReference type="InterPro" id="IPR000792">
    <property type="entry name" value="Tscrpt_reg_LuxR_C"/>
</dbReference>
<dbReference type="Gene3D" id="1.10.10.10">
    <property type="entry name" value="Winged helix-like DNA-binding domain superfamily/Winged helix DNA-binding domain"/>
    <property type="match status" value="1"/>
</dbReference>
<dbReference type="AlphaFoldDB" id="A0A857J195"/>